<name>A0ABP9LVD8_9FLAO</name>
<sequence length="537" mass="60094">MIGKHVQYVVWEYDRISNDEISRSGRLEVKGDVITTGGFTITEKMFEKGADVGDSTSQNYFIEVLPLDVSAYSKKFGVSSDGLMEVEKVKSAAVVNNSKQNKANGTCICKENQFYWGNKLTCKERIKILQVCANLWGETNKVQKASELMSIMHVETATTFSPSADNGAGFSGLIQFSDASAKSVQTTRAKLKAMTFIDQMDYVEKYLSKKKDKLTTMTDLYLMVLKPNAVGQGNVAKYILFDESISVPDVPFDKDNLGKEPWVTKYGYAANPTYMAENGEFSNKRQFKTYSKGVKEKRGFAGGKTYVWEVTQILKEKHYDLGKSQIFNSVCENQPKTNTKAEGARAPWMDVAIKIAKEMKGCTEDKDPMYSKAKSYLRYCNNSFEPTDGENGPWCAAFMNWTIGQVSYSHAKSAASLAPLDAVAGKKYKEIKKPIYGCIVVYKHKTKWKGHTGFLYGMTKSGNYILLGGNQDNTIRFDNYGEYTSSSKKKKLYGFYIPIDYEIKDVDYLTDADTYATSNEINIKYGIVAGKATGKTN</sequence>
<keyword evidence="2" id="KW-1185">Reference proteome</keyword>
<evidence type="ECO:0000313" key="1">
    <source>
        <dbReference type="EMBL" id="GAA5084088.1"/>
    </source>
</evidence>
<reference evidence="2" key="1">
    <citation type="journal article" date="2019" name="Int. J. Syst. Evol. Microbiol.">
        <title>The Global Catalogue of Microorganisms (GCM) 10K type strain sequencing project: providing services to taxonomists for standard genome sequencing and annotation.</title>
        <authorList>
            <consortium name="The Broad Institute Genomics Platform"/>
            <consortium name="The Broad Institute Genome Sequencing Center for Infectious Disease"/>
            <person name="Wu L."/>
            <person name="Ma J."/>
        </authorList>
    </citation>
    <scope>NUCLEOTIDE SEQUENCE [LARGE SCALE GENOMIC DNA]</scope>
    <source>
        <strain evidence="2">JCM 18019</strain>
    </source>
</reference>
<dbReference type="Proteomes" id="UP001500353">
    <property type="component" value="Unassembled WGS sequence"/>
</dbReference>
<evidence type="ECO:0000313" key="2">
    <source>
        <dbReference type="Proteomes" id="UP001500353"/>
    </source>
</evidence>
<protein>
    <recommendedName>
        <fullName evidence="3">Peptidase C51 domain-containing protein</fullName>
    </recommendedName>
</protein>
<dbReference type="EMBL" id="BAABHX010000001">
    <property type="protein sequence ID" value="GAA5084088.1"/>
    <property type="molecule type" value="Genomic_DNA"/>
</dbReference>
<evidence type="ECO:0008006" key="3">
    <source>
        <dbReference type="Google" id="ProtNLM"/>
    </source>
</evidence>
<organism evidence="1 2">
    <name type="scientific">Chryseobacterium ginsengisoli</name>
    <dbReference type="NCBI Taxonomy" id="363853"/>
    <lineage>
        <taxon>Bacteria</taxon>
        <taxon>Pseudomonadati</taxon>
        <taxon>Bacteroidota</taxon>
        <taxon>Flavobacteriia</taxon>
        <taxon>Flavobacteriales</taxon>
        <taxon>Weeksellaceae</taxon>
        <taxon>Chryseobacterium group</taxon>
        <taxon>Chryseobacterium</taxon>
    </lineage>
</organism>
<comment type="caution">
    <text evidence="1">The sequence shown here is derived from an EMBL/GenBank/DDBJ whole genome shotgun (WGS) entry which is preliminary data.</text>
</comment>
<gene>
    <name evidence="1" type="ORF">GCM10023210_03480</name>
</gene>
<accession>A0ABP9LVD8</accession>
<proteinExistence type="predicted"/>